<accession>E1IDU4</accession>
<dbReference type="GO" id="GO:0140114">
    <property type="term" value="P:cellular detoxification of fluoride"/>
    <property type="evidence" value="ECO:0007669"/>
    <property type="project" value="UniProtKB-UniRule"/>
</dbReference>
<dbReference type="InterPro" id="IPR003691">
    <property type="entry name" value="FluC"/>
</dbReference>
<keyword evidence="3 10" id="KW-0812">Transmembrane</keyword>
<dbReference type="Proteomes" id="UP000054010">
    <property type="component" value="Unassembled WGS sequence"/>
</dbReference>
<dbReference type="HAMAP" id="MF_00454">
    <property type="entry name" value="FluC"/>
    <property type="match status" value="1"/>
</dbReference>
<dbReference type="GO" id="GO:0062054">
    <property type="term" value="F:fluoride channel activity"/>
    <property type="evidence" value="ECO:0007669"/>
    <property type="project" value="UniProtKB-UniRule"/>
</dbReference>
<feature type="binding site" evidence="10">
    <location>
        <position position="77"/>
    </location>
    <ligand>
        <name>Na(+)</name>
        <dbReference type="ChEBI" id="CHEBI:29101"/>
        <note>structural</note>
    </ligand>
</feature>
<sequence>MRMLNITAIAIGAALGANLRYVISVWASQRLGASFPYGTLMINLLGCFLIGVILSLANNRLQLSEPMRLFLVTGLLGGFTTFSSFGYETYSLINSGNWLAAIMYASTSMIVGLIAVFVGVGVGRIV</sequence>
<evidence type="ECO:0000256" key="9">
    <source>
        <dbReference type="ARBA" id="ARBA00049940"/>
    </source>
</evidence>
<name>E1IDU4_9CHLR</name>
<evidence type="ECO:0000256" key="8">
    <source>
        <dbReference type="ARBA" id="ARBA00035585"/>
    </source>
</evidence>
<organism evidence="11 12">
    <name type="scientific">Oscillochloris trichoides DG-6</name>
    <dbReference type="NCBI Taxonomy" id="765420"/>
    <lineage>
        <taxon>Bacteria</taxon>
        <taxon>Bacillati</taxon>
        <taxon>Chloroflexota</taxon>
        <taxon>Chloroflexia</taxon>
        <taxon>Chloroflexales</taxon>
        <taxon>Chloroflexineae</taxon>
        <taxon>Oscillochloridaceae</taxon>
        <taxon>Oscillochloris</taxon>
    </lineage>
</organism>
<keyword evidence="10" id="KW-0406">Ion transport</keyword>
<feature type="transmembrane region" description="Helical" evidence="10">
    <location>
        <begin position="69"/>
        <end position="87"/>
    </location>
</feature>
<reference evidence="11 12" key="1">
    <citation type="journal article" date="2011" name="J. Bacteriol.">
        <title>Draft genome sequence of the anoxygenic filamentous phototrophic bacterium Oscillochloris trichoides subsp. DG-6.</title>
        <authorList>
            <person name="Kuznetsov B.B."/>
            <person name="Ivanovsky R.N."/>
            <person name="Keppen O.I."/>
            <person name="Sukhacheva M.V."/>
            <person name="Bumazhkin B.K."/>
            <person name="Patutina E.O."/>
            <person name="Beletsky A.V."/>
            <person name="Mardanov A.V."/>
            <person name="Baslerov R.V."/>
            <person name="Panteleeva A.N."/>
            <person name="Kolganova T.V."/>
            <person name="Ravin N.V."/>
            <person name="Skryabin K.G."/>
        </authorList>
    </citation>
    <scope>NUCLEOTIDE SEQUENCE [LARGE SCALE GENOMIC DNA]</scope>
    <source>
        <strain evidence="11 12">DG-6</strain>
    </source>
</reference>
<evidence type="ECO:0000256" key="6">
    <source>
        <dbReference type="ARBA" id="ARBA00023303"/>
    </source>
</evidence>
<keyword evidence="5 10" id="KW-0472">Membrane</keyword>
<keyword evidence="10" id="KW-0813">Transport</keyword>
<comment type="activity regulation">
    <text evidence="10">Na(+) is not transported, but it plays an essential structural role and its presence is essential for fluoride channel function.</text>
</comment>
<feature type="transmembrane region" description="Helical" evidence="10">
    <location>
        <begin position="40"/>
        <end position="57"/>
    </location>
</feature>
<dbReference type="HOGENOM" id="CLU_114342_2_3_0"/>
<dbReference type="GO" id="GO:0005886">
    <property type="term" value="C:plasma membrane"/>
    <property type="evidence" value="ECO:0007669"/>
    <property type="project" value="UniProtKB-SubCell"/>
</dbReference>
<keyword evidence="10" id="KW-0915">Sodium</keyword>
<comment type="catalytic activity">
    <reaction evidence="8">
        <text>fluoride(in) = fluoride(out)</text>
        <dbReference type="Rhea" id="RHEA:76159"/>
        <dbReference type="ChEBI" id="CHEBI:17051"/>
    </reaction>
    <physiologicalReaction direction="left-to-right" evidence="8">
        <dbReference type="Rhea" id="RHEA:76160"/>
    </physiologicalReaction>
</comment>
<dbReference type="AlphaFoldDB" id="E1IDU4"/>
<dbReference type="PANTHER" id="PTHR28259:SF1">
    <property type="entry name" value="FLUORIDE EXPORT PROTEIN 1-RELATED"/>
    <property type="match status" value="1"/>
</dbReference>
<evidence type="ECO:0000256" key="7">
    <source>
        <dbReference type="ARBA" id="ARBA00035120"/>
    </source>
</evidence>
<evidence type="ECO:0000313" key="12">
    <source>
        <dbReference type="Proteomes" id="UP000054010"/>
    </source>
</evidence>
<evidence type="ECO:0000256" key="5">
    <source>
        <dbReference type="ARBA" id="ARBA00023136"/>
    </source>
</evidence>
<feature type="transmembrane region" description="Helical" evidence="10">
    <location>
        <begin position="99"/>
        <end position="122"/>
    </location>
</feature>
<keyword evidence="2 10" id="KW-1003">Cell membrane</keyword>
<evidence type="ECO:0000256" key="10">
    <source>
        <dbReference type="HAMAP-Rule" id="MF_00454"/>
    </source>
</evidence>
<evidence type="ECO:0000256" key="4">
    <source>
        <dbReference type="ARBA" id="ARBA00022989"/>
    </source>
</evidence>
<evidence type="ECO:0000256" key="1">
    <source>
        <dbReference type="ARBA" id="ARBA00004651"/>
    </source>
</evidence>
<comment type="subcellular location">
    <subcellularLocation>
        <location evidence="1 10">Cell membrane</location>
        <topology evidence="1 10">Multi-pass membrane protein</topology>
    </subcellularLocation>
</comment>
<keyword evidence="6 10" id="KW-0407">Ion channel</keyword>
<comment type="similarity">
    <text evidence="7 10">Belongs to the fluoride channel Fluc/FEX (TC 1.A.43) family.</text>
</comment>
<feature type="binding site" evidence="10">
    <location>
        <position position="80"/>
    </location>
    <ligand>
        <name>Na(+)</name>
        <dbReference type="ChEBI" id="CHEBI:29101"/>
        <note>structural</note>
    </ligand>
</feature>
<evidence type="ECO:0000256" key="3">
    <source>
        <dbReference type="ARBA" id="ARBA00022692"/>
    </source>
</evidence>
<keyword evidence="4 10" id="KW-1133">Transmembrane helix</keyword>
<dbReference type="Pfam" id="PF02537">
    <property type="entry name" value="CRCB"/>
    <property type="match status" value="1"/>
</dbReference>
<gene>
    <name evidence="10" type="primary">fluC</name>
    <name evidence="10" type="synonym">crcB</name>
    <name evidence="11" type="ORF">OSCT_1495</name>
</gene>
<comment type="function">
    <text evidence="9 10">Fluoride-specific ion channel. Important for reducing fluoride concentration in the cell, thus reducing its toxicity.</text>
</comment>
<dbReference type="EMBL" id="ADVR01000044">
    <property type="protein sequence ID" value="EFO80665.1"/>
    <property type="molecule type" value="Genomic_DNA"/>
</dbReference>
<evidence type="ECO:0000256" key="2">
    <source>
        <dbReference type="ARBA" id="ARBA00022475"/>
    </source>
</evidence>
<keyword evidence="12" id="KW-1185">Reference proteome</keyword>
<dbReference type="STRING" id="765420.OSCT_1495"/>
<keyword evidence="10" id="KW-0479">Metal-binding</keyword>
<dbReference type="eggNOG" id="COG0239">
    <property type="taxonomic scope" value="Bacteria"/>
</dbReference>
<protein>
    <recommendedName>
        <fullName evidence="10">Fluoride-specific ion channel FluC</fullName>
    </recommendedName>
</protein>
<dbReference type="GO" id="GO:0046872">
    <property type="term" value="F:metal ion binding"/>
    <property type="evidence" value="ECO:0007669"/>
    <property type="project" value="UniProtKB-KW"/>
</dbReference>
<comment type="caution">
    <text evidence="11">The sequence shown here is derived from an EMBL/GenBank/DDBJ whole genome shotgun (WGS) entry which is preliminary data.</text>
</comment>
<evidence type="ECO:0000313" key="11">
    <source>
        <dbReference type="EMBL" id="EFO80665.1"/>
    </source>
</evidence>
<dbReference type="PANTHER" id="PTHR28259">
    <property type="entry name" value="FLUORIDE EXPORT PROTEIN 1-RELATED"/>
    <property type="match status" value="1"/>
</dbReference>
<dbReference type="NCBIfam" id="TIGR00494">
    <property type="entry name" value="crcB"/>
    <property type="match status" value="1"/>
</dbReference>
<proteinExistence type="inferred from homology"/>